<keyword evidence="1" id="KW-0812">Transmembrane</keyword>
<keyword evidence="1" id="KW-0472">Membrane</keyword>
<dbReference type="EMBL" id="BAAAZN010000002">
    <property type="protein sequence ID" value="GAA3531292.1"/>
    <property type="molecule type" value="Genomic_DNA"/>
</dbReference>
<protein>
    <recommendedName>
        <fullName evidence="4">Integral membrane protein</fullName>
    </recommendedName>
</protein>
<keyword evidence="3" id="KW-1185">Reference proteome</keyword>
<evidence type="ECO:0008006" key="4">
    <source>
        <dbReference type="Google" id="ProtNLM"/>
    </source>
</evidence>
<evidence type="ECO:0000313" key="2">
    <source>
        <dbReference type="EMBL" id="GAA3531292.1"/>
    </source>
</evidence>
<feature type="transmembrane region" description="Helical" evidence="1">
    <location>
        <begin position="12"/>
        <end position="30"/>
    </location>
</feature>
<comment type="caution">
    <text evidence="2">The sequence shown here is derived from an EMBL/GenBank/DDBJ whole genome shotgun (WGS) entry which is preliminary data.</text>
</comment>
<evidence type="ECO:0000256" key="1">
    <source>
        <dbReference type="SAM" id="Phobius"/>
    </source>
</evidence>
<accession>A0ABP6VE64</accession>
<organism evidence="2 3">
    <name type="scientific">Amycolatopsis ultiminotia</name>
    <dbReference type="NCBI Taxonomy" id="543629"/>
    <lineage>
        <taxon>Bacteria</taxon>
        <taxon>Bacillati</taxon>
        <taxon>Actinomycetota</taxon>
        <taxon>Actinomycetes</taxon>
        <taxon>Pseudonocardiales</taxon>
        <taxon>Pseudonocardiaceae</taxon>
        <taxon>Amycolatopsis</taxon>
    </lineage>
</organism>
<sequence length="127" mass="13754">MAVATGSVAGSLVLFAVVSLAPSALFWAALRIPALCRRRPRPVPAGPPVERVAADLRRVRRVLANYPPGTPAARRIGTRRAYDALLVTACREVGVAHRLAELPEGVDRDLERLRVEESLSRRGLVLS</sequence>
<name>A0ABP6VE64_9PSEU</name>
<dbReference type="Proteomes" id="UP001500689">
    <property type="component" value="Unassembled WGS sequence"/>
</dbReference>
<keyword evidence="1" id="KW-1133">Transmembrane helix</keyword>
<evidence type="ECO:0000313" key="3">
    <source>
        <dbReference type="Proteomes" id="UP001500689"/>
    </source>
</evidence>
<dbReference type="RefSeq" id="WP_344856305.1">
    <property type="nucleotide sequence ID" value="NZ_BAAAZN010000002.1"/>
</dbReference>
<gene>
    <name evidence="2" type="ORF">GCM10022222_12930</name>
</gene>
<reference evidence="3" key="1">
    <citation type="journal article" date="2019" name="Int. J. Syst. Evol. Microbiol.">
        <title>The Global Catalogue of Microorganisms (GCM) 10K type strain sequencing project: providing services to taxonomists for standard genome sequencing and annotation.</title>
        <authorList>
            <consortium name="The Broad Institute Genomics Platform"/>
            <consortium name="The Broad Institute Genome Sequencing Center for Infectious Disease"/>
            <person name="Wu L."/>
            <person name="Ma J."/>
        </authorList>
    </citation>
    <scope>NUCLEOTIDE SEQUENCE [LARGE SCALE GENOMIC DNA]</scope>
    <source>
        <strain evidence="3">JCM 16898</strain>
    </source>
</reference>
<proteinExistence type="predicted"/>